<dbReference type="RefSeq" id="WP_169263891.1">
    <property type="nucleotide sequence ID" value="NZ_CAWOXK010000001.1"/>
</dbReference>
<proteinExistence type="predicted"/>
<dbReference type="Proteomes" id="UP000503129">
    <property type="component" value="Chromosome"/>
</dbReference>
<sequence>MKLDSSKSDHAIESSWHNLNWLNKCFSTESPEDFQAYSWVKLLELPNPYSFDEALLLCHVSSQEWLAWIPDHGEAQLHISQFSH</sequence>
<dbReference type="EMBL" id="CP030118">
    <property type="protein sequence ID" value="QDL10287.1"/>
    <property type="molecule type" value="Genomic_DNA"/>
</dbReference>
<reference evidence="1 2" key="1">
    <citation type="submission" date="2018-06" db="EMBL/GenBank/DDBJ databases">
        <title>Comparative genomics of Brasilonema spp. strains.</title>
        <authorList>
            <person name="Alvarenga D.O."/>
            <person name="Fiore M.F."/>
            <person name="Varani A.M."/>
        </authorList>
    </citation>
    <scope>NUCLEOTIDE SEQUENCE [LARGE SCALE GENOMIC DNA]</scope>
    <source>
        <strain evidence="1 2">CENA114</strain>
    </source>
</reference>
<organism evidence="1 2">
    <name type="scientific">Brasilonema sennae CENA114</name>
    <dbReference type="NCBI Taxonomy" id="415709"/>
    <lineage>
        <taxon>Bacteria</taxon>
        <taxon>Bacillati</taxon>
        <taxon>Cyanobacteriota</taxon>
        <taxon>Cyanophyceae</taxon>
        <taxon>Nostocales</taxon>
        <taxon>Scytonemataceae</taxon>
        <taxon>Brasilonema</taxon>
        <taxon>Bromeliae group (in: Brasilonema)</taxon>
    </lineage>
</organism>
<name>A0A856MM66_9CYAN</name>
<dbReference type="AlphaFoldDB" id="A0A856MM66"/>
<protein>
    <submittedName>
        <fullName evidence="1">Uncharacterized protein</fullName>
    </submittedName>
</protein>
<evidence type="ECO:0000313" key="1">
    <source>
        <dbReference type="EMBL" id="QDL10287.1"/>
    </source>
</evidence>
<gene>
    <name evidence="1" type="ORF">DP114_22440</name>
</gene>
<keyword evidence="2" id="KW-1185">Reference proteome</keyword>
<accession>A0A856MM66</accession>
<dbReference type="KEGG" id="bsen:DP114_22440"/>
<evidence type="ECO:0000313" key="2">
    <source>
        <dbReference type="Proteomes" id="UP000503129"/>
    </source>
</evidence>